<keyword evidence="1" id="KW-0328">Glycosyltransferase</keyword>
<dbReference type="SUPFAM" id="SSF53756">
    <property type="entry name" value="UDP-Glycosyltransferase/glycogen phosphorylase"/>
    <property type="match status" value="1"/>
</dbReference>
<keyword evidence="2" id="KW-0808">Transferase</keyword>
<dbReference type="Pfam" id="PF13439">
    <property type="entry name" value="Glyco_transf_4"/>
    <property type="match status" value="1"/>
</dbReference>
<keyword evidence="6" id="KW-1185">Reference proteome</keyword>
<dbReference type="EMBL" id="CP097332">
    <property type="protein sequence ID" value="UQX89397.1"/>
    <property type="molecule type" value="Genomic_DNA"/>
</dbReference>
<evidence type="ECO:0000259" key="3">
    <source>
        <dbReference type="Pfam" id="PF00534"/>
    </source>
</evidence>
<reference evidence="5" key="2">
    <citation type="submission" date="2022-05" db="EMBL/GenBank/DDBJ databases">
        <authorList>
            <person name="Kim J.-S."/>
            <person name="Lee K."/>
            <person name="Suh M."/>
            <person name="Eom M."/>
            <person name="Kim J.-S."/>
            <person name="Kim D.-S."/>
            <person name="Ko S.-H."/>
            <person name="Shin Y."/>
            <person name="Lee J.-S."/>
        </authorList>
    </citation>
    <scope>NUCLEOTIDE SEQUENCE</scope>
    <source>
        <strain evidence="5">N237</strain>
    </source>
</reference>
<protein>
    <submittedName>
        <fullName evidence="5">Glycosyltransferase family 4 protein</fullName>
    </submittedName>
</protein>
<dbReference type="CDD" id="cd03801">
    <property type="entry name" value="GT4_PimA-like"/>
    <property type="match status" value="1"/>
</dbReference>
<proteinExistence type="predicted"/>
<evidence type="ECO:0000259" key="4">
    <source>
        <dbReference type="Pfam" id="PF13439"/>
    </source>
</evidence>
<dbReference type="InterPro" id="IPR001296">
    <property type="entry name" value="Glyco_trans_1"/>
</dbReference>
<reference evidence="5" key="1">
    <citation type="journal article" date="2018" name="Int. J. Syst. Evol. Microbiol.">
        <title>Jatrophihabitans telluris sp. nov., isolated from sediment soil of lava forest wetlands and the emended description of the genus Jatrophihabitans.</title>
        <authorList>
            <person name="Lee K.C."/>
            <person name="Suh M.K."/>
            <person name="Eom M.K."/>
            <person name="Kim K.K."/>
            <person name="Kim J.S."/>
            <person name="Kim D.S."/>
            <person name="Ko S.H."/>
            <person name="Shin Y.K."/>
            <person name="Lee J.S."/>
        </authorList>
    </citation>
    <scope>NUCLEOTIDE SEQUENCE</scope>
    <source>
        <strain evidence="5">N237</strain>
    </source>
</reference>
<evidence type="ECO:0000313" key="6">
    <source>
        <dbReference type="Proteomes" id="UP001056336"/>
    </source>
</evidence>
<feature type="domain" description="Glycosyltransferase subfamily 4-like N-terminal" evidence="4">
    <location>
        <begin position="95"/>
        <end position="158"/>
    </location>
</feature>
<organism evidence="5 6">
    <name type="scientific">Jatrophihabitans telluris</name>
    <dbReference type="NCBI Taxonomy" id="2038343"/>
    <lineage>
        <taxon>Bacteria</taxon>
        <taxon>Bacillati</taxon>
        <taxon>Actinomycetota</taxon>
        <taxon>Actinomycetes</taxon>
        <taxon>Jatrophihabitantales</taxon>
        <taxon>Jatrophihabitantaceae</taxon>
        <taxon>Jatrophihabitans</taxon>
    </lineage>
</organism>
<dbReference type="Pfam" id="PF00534">
    <property type="entry name" value="Glycos_transf_1"/>
    <property type="match status" value="1"/>
</dbReference>
<evidence type="ECO:0000313" key="5">
    <source>
        <dbReference type="EMBL" id="UQX89397.1"/>
    </source>
</evidence>
<evidence type="ECO:0000256" key="2">
    <source>
        <dbReference type="ARBA" id="ARBA00022679"/>
    </source>
</evidence>
<gene>
    <name evidence="5" type="ORF">M6D93_05175</name>
</gene>
<sequence>MTSAPAVHVVVPDSFDDPLRPSGGNRYDQRVCAGLAASGRDVTVHPVRGAWPWPDPSARRELGGIVAAVPDGATLLLDGLIAGTSASELIPAVARQRLIVLVHLPVAHRQPAAEPGEREVLTAADSVITTSEWTRAWLMTRYGLAADRVVVARPGVDAAPGAEQTAEGTRLLCVAAVTPGKGQDVLIAALAELAQRAGPAGAPWHCRLVGPLDRDRAFVAAVSAAVDTAGLCGRVRLVGPRTPAALEREYAHADLLLLPSRYETYGMVITEALARGVPVVASAVGGVGEAIGDPTGVDRAGLLVPEGDPGALAAALSGWLSEPGIRRRWRSAARRRRGELTGWDETVRQVGDVLAPR</sequence>
<dbReference type="InterPro" id="IPR028098">
    <property type="entry name" value="Glyco_trans_4-like_N"/>
</dbReference>
<evidence type="ECO:0000256" key="1">
    <source>
        <dbReference type="ARBA" id="ARBA00022676"/>
    </source>
</evidence>
<dbReference type="Gene3D" id="3.40.50.2000">
    <property type="entry name" value="Glycogen Phosphorylase B"/>
    <property type="match status" value="2"/>
</dbReference>
<accession>A0ABY4R251</accession>
<dbReference type="RefSeq" id="WP_249773293.1">
    <property type="nucleotide sequence ID" value="NZ_CP097332.1"/>
</dbReference>
<feature type="domain" description="Glycosyl transferase family 1" evidence="3">
    <location>
        <begin position="170"/>
        <end position="336"/>
    </location>
</feature>
<dbReference type="PANTHER" id="PTHR12526">
    <property type="entry name" value="GLYCOSYLTRANSFERASE"/>
    <property type="match status" value="1"/>
</dbReference>
<name>A0ABY4R251_9ACTN</name>
<dbReference type="PANTHER" id="PTHR12526:SF510">
    <property type="entry name" value="D-INOSITOL 3-PHOSPHATE GLYCOSYLTRANSFERASE"/>
    <property type="match status" value="1"/>
</dbReference>
<dbReference type="Proteomes" id="UP001056336">
    <property type="component" value="Chromosome"/>
</dbReference>